<dbReference type="PANTHER" id="PTHR43792">
    <property type="entry name" value="GNAT FAMILY, PUTATIVE (AFU_ORTHOLOGUE AFUA_3G00765)-RELATED-RELATED"/>
    <property type="match status" value="1"/>
</dbReference>
<dbReference type="Gene3D" id="3.40.630.30">
    <property type="match status" value="1"/>
</dbReference>
<accession>A0A0R1QWS6</accession>
<proteinExistence type="predicted"/>
<dbReference type="Pfam" id="PF13302">
    <property type="entry name" value="Acetyltransf_3"/>
    <property type="match status" value="1"/>
</dbReference>
<evidence type="ECO:0000259" key="1">
    <source>
        <dbReference type="PROSITE" id="PS51186"/>
    </source>
</evidence>
<dbReference type="Proteomes" id="UP000051835">
    <property type="component" value="Unassembled WGS sequence"/>
</dbReference>
<organism evidence="2 3">
    <name type="scientific">Levilactobacillus spicheri DSM 15429</name>
    <dbReference type="NCBI Taxonomy" id="1423805"/>
    <lineage>
        <taxon>Bacteria</taxon>
        <taxon>Bacillati</taxon>
        <taxon>Bacillota</taxon>
        <taxon>Bacilli</taxon>
        <taxon>Lactobacillales</taxon>
        <taxon>Lactobacillaceae</taxon>
        <taxon>Levilactobacillus</taxon>
    </lineage>
</organism>
<sequence>MSTMEKTRETARLRLRPLVASDLAAYQRLLALPPMAAANGSPADASPELMARWFEADRQSPFAFAVVDRTTDRFMGTILYYQHDESGEAPHEYDLGYFLDPMDWGQGLMPEALRASLTLVGQAIPAAQTVWAACLPTNQRSQRVLEKLGFQLVTTALPTPQHPALFKLVVTGEKKDAATDD</sequence>
<dbReference type="PROSITE" id="PS51186">
    <property type="entry name" value="GNAT"/>
    <property type="match status" value="1"/>
</dbReference>
<comment type="caution">
    <text evidence="2">The sequence shown here is derived from an EMBL/GenBank/DDBJ whole genome shotgun (WGS) entry which is preliminary data.</text>
</comment>
<name>A0A0R1QWS6_9LACO</name>
<dbReference type="SUPFAM" id="SSF55729">
    <property type="entry name" value="Acyl-CoA N-acyltransferases (Nat)"/>
    <property type="match status" value="1"/>
</dbReference>
<dbReference type="GO" id="GO:0016747">
    <property type="term" value="F:acyltransferase activity, transferring groups other than amino-acyl groups"/>
    <property type="evidence" value="ECO:0007669"/>
    <property type="project" value="InterPro"/>
</dbReference>
<reference evidence="2 3" key="1">
    <citation type="journal article" date="2015" name="Genome Announc.">
        <title>Expanding the biotechnology potential of lactobacilli through comparative genomics of 213 strains and associated genera.</title>
        <authorList>
            <person name="Sun Z."/>
            <person name="Harris H.M."/>
            <person name="McCann A."/>
            <person name="Guo C."/>
            <person name="Argimon S."/>
            <person name="Zhang W."/>
            <person name="Yang X."/>
            <person name="Jeffery I.B."/>
            <person name="Cooney J.C."/>
            <person name="Kagawa T.F."/>
            <person name="Liu W."/>
            <person name="Song Y."/>
            <person name="Salvetti E."/>
            <person name="Wrobel A."/>
            <person name="Rasinkangas P."/>
            <person name="Parkhill J."/>
            <person name="Rea M.C."/>
            <person name="O'Sullivan O."/>
            <person name="Ritari J."/>
            <person name="Douillard F.P."/>
            <person name="Paul Ross R."/>
            <person name="Yang R."/>
            <person name="Briner A.E."/>
            <person name="Felis G.E."/>
            <person name="de Vos W.M."/>
            <person name="Barrangou R."/>
            <person name="Klaenhammer T.R."/>
            <person name="Caufield P.W."/>
            <person name="Cui Y."/>
            <person name="Zhang H."/>
            <person name="O'Toole P.W."/>
        </authorList>
    </citation>
    <scope>NUCLEOTIDE SEQUENCE [LARGE SCALE GENOMIC DNA]</scope>
    <source>
        <strain evidence="2 3">DSM 15429</strain>
    </source>
</reference>
<dbReference type="InterPro" id="IPR051531">
    <property type="entry name" value="N-acetyltransferase"/>
</dbReference>
<dbReference type="InterPro" id="IPR000182">
    <property type="entry name" value="GNAT_dom"/>
</dbReference>
<dbReference type="AlphaFoldDB" id="A0A0R1QWS6"/>
<feature type="domain" description="N-acetyltransferase" evidence="1">
    <location>
        <begin position="13"/>
        <end position="173"/>
    </location>
</feature>
<keyword evidence="2" id="KW-0808">Transferase</keyword>
<dbReference type="PATRIC" id="fig|1423805.4.peg.1011"/>
<protein>
    <submittedName>
        <fullName evidence="2">Acetyltransferase</fullName>
    </submittedName>
</protein>
<evidence type="ECO:0000313" key="2">
    <source>
        <dbReference type="EMBL" id="KRL48526.1"/>
    </source>
</evidence>
<evidence type="ECO:0000313" key="3">
    <source>
        <dbReference type="Proteomes" id="UP000051835"/>
    </source>
</evidence>
<gene>
    <name evidence="2" type="ORF">FD37_GL000983</name>
</gene>
<dbReference type="InterPro" id="IPR016181">
    <property type="entry name" value="Acyl_CoA_acyltransferase"/>
</dbReference>
<dbReference type="EMBL" id="AZFC01000015">
    <property type="protein sequence ID" value="KRL48526.1"/>
    <property type="molecule type" value="Genomic_DNA"/>
</dbReference>
<dbReference type="PANTHER" id="PTHR43792:SF1">
    <property type="entry name" value="N-ACETYLTRANSFERASE DOMAIN-CONTAINING PROTEIN"/>
    <property type="match status" value="1"/>
</dbReference>